<keyword evidence="3" id="KW-1185">Reference proteome</keyword>
<dbReference type="OrthoDB" id="271064at2759"/>
<feature type="compositionally biased region" description="Gly residues" evidence="1">
    <location>
        <begin position="80"/>
        <end position="90"/>
    </location>
</feature>
<name>A0A8H7E536_9EURO</name>
<feature type="compositionally biased region" description="Basic and acidic residues" evidence="1">
    <location>
        <begin position="92"/>
        <end position="146"/>
    </location>
</feature>
<feature type="region of interest" description="Disordered" evidence="1">
    <location>
        <begin position="80"/>
        <end position="146"/>
    </location>
</feature>
<sequence>MRLLFERAKWVVEPSGAVGLAVVLFNQDFRRWVEREQRKEAEMGGGEDDGEIIRPWNIGVVISGGNTTLDAIASLFGPGQGEGGGGGGGIWEMKEKEKGKVGNDDKKEQEVGNAFDNEKSESGLERERHEGKITMDREKAVEDVAG</sequence>
<evidence type="ECO:0000313" key="3">
    <source>
        <dbReference type="Proteomes" id="UP000606974"/>
    </source>
</evidence>
<dbReference type="InterPro" id="IPR036052">
    <property type="entry name" value="TrpB-like_PALP_sf"/>
</dbReference>
<organism evidence="2 3">
    <name type="scientific">Endocarpon pusillum</name>
    <dbReference type="NCBI Taxonomy" id="364733"/>
    <lineage>
        <taxon>Eukaryota</taxon>
        <taxon>Fungi</taxon>
        <taxon>Dikarya</taxon>
        <taxon>Ascomycota</taxon>
        <taxon>Pezizomycotina</taxon>
        <taxon>Eurotiomycetes</taxon>
        <taxon>Chaetothyriomycetidae</taxon>
        <taxon>Verrucariales</taxon>
        <taxon>Verrucariaceae</taxon>
        <taxon>Endocarpon</taxon>
    </lineage>
</organism>
<dbReference type="EMBL" id="JAACFV010000026">
    <property type="protein sequence ID" value="KAF7510819.1"/>
    <property type="molecule type" value="Genomic_DNA"/>
</dbReference>
<protein>
    <recommendedName>
        <fullName evidence="4">Tryptophan synthase beta chain-like PALP domain-containing protein</fullName>
    </recommendedName>
</protein>
<dbReference type="Gene3D" id="3.40.50.1100">
    <property type="match status" value="1"/>
</dbReference>
<evidence type="ECO:0008006" key="4">
    <source>
        <dbReference type="Google" id="ProtNLM"/>
    </source>
</evidence>
<proteinExistence type="predicted"/>
<dbReference type="AlphaFoldDB" id="A0A8H7E536"/>
<evidence type="ECO:0000256" key="1">
    <source>
        <dbReference type="SAM" id="MobiDB-lite"/>
    </source>
</evidence>
<accession>A0A8H7E536</accession>
<comment type="caution">
    <text evidence="2">The sequence shown here is derived from an EMBL/GenBank/DDBJ whole genome shotgun (WGS) entry which is preliminary data.</text>
</comment>
<dbReference type="Proteomes" id="UP000606974">
    <property type="component" value="Unassembled WGS sequence"/>
</dbReference>
<evidence type="ECO:0000313" key="2">
    <source>
        <dbReference type="EMBL" id="KAF7510819.1"/>
    </source>
</evidence>
<gene>
    <name evidence="2" type="ORF">GJ744_005919</name>
</gene>
<reference evidence="2" key="1">
    <citation type="submission" date="2020-02" db="EMBL/GenBank/DDBJ databases">
        <authorList>
            <person name="Palmer J.M."/>
        </authorList>
    </citation>
    <scope>NUCLEOTIDE SEQUENCE</scope>
    <source>
        <strain evidence="2">EPUS1.4</strain>
        <tissue evidence="2">Thallus</tissue>
    </source>
</reference>